<dbReference type="Proteomes" id="UP001054252">
    <property type="component" value="Unassembled WGS sequence"/>
</dbReference>
<organism evidence="1 2">
    <name type="scientific">Rubroshorea leprosula</name>
    <dbReference type="NCBI Taxonomy" id="152421"/>
    <lineage>
        <taxon>Eukaryota</taxon>
        <taxon>Viridiplantae</taxon>
        <taxon>Streptophyta</taxon>
        <taxon>Embryophyta</taxon>
        <taxon>Tracheophyta</taxon>
        <taxon>Spermatophyta</taxon>
        <taxon>Magnoliopsida</taxon>
        <taxon>eudicotyledons</taxon>
        <taxon>Gunneridae</taxon>
        <taxon>Pentapetalae</taxon>
        <taxon>rosids</taxon>
        <taxon>malvids</taxon>
        <taxon>Malvales</taxon>
        <taxon>Dipterocarpaceae</taxon>
        <taxon>Rubroshorea</taxon>
    </lineage>
</organism>
<accession>A0AAV5HZ61</accession>
<name>A0AAV5HZ61_9ROSI</name>
<dbReference type="EMBL" id="BPVZ01000005">
    <property type="protein sequence ID" value="GKU91264.1"/>
    <property type="molecule type" value="Genomic_DNA"/>
</dbReference>
<evidence type="ECO:0000313" key="2">
    <source>
        <dbReference type="Proteomes" id="UP001054252"/>
    </source>
</evidence>
<evidence type="ECO:0000313" key="1">
    <source>
        <dbReference type="EMBL" id="GKU91264.1"/>
    </source>
</evidence>
<proteinExistence type="predicted"/>
<protein>
    <submittedName>
        <fullName evidence="1">Uncharacterized protein</fullName>
    </submittedName>
</protein>
<dbReference type="AlphaFoldDB" id="A0AAV5HZ61"/>
<sequence>MAALLEPALFFNMTPFLTSRSSQFNEIHLPNLHSKPIVITTCCASTPPFLSSSTLPEDAYPEPLNNSPDRTMDRRKVVRLAWEKLVRWSRSWRSKAKTDILERTNKVSFLFLAY</sequence>
<reference evidence="1 2" key="1">
    <citation type="journal article" date="2021" name="Commun. Biol.">
        <title>The genome of Shorea leprosula (Dipterocarpaceae) highlights the ecological relevance of drought in aseasonal tropical rainforests.</title>
        <authorList>
            <person name="Ng K.K.S."/>
            <person name="Kobayashi M.J."/>
            <person name="Fawcett J.A."/>
            <person name="Hatakeyama M."/>
            <person name="Paape T."/>
            <person name="Ng C.H."/>
            <person name="Ang C.C."/>
            <person name="Tnah L.H."/>
            <person name="Lee C.T."/>
            <person name="Nishiyama T."/>
            <person name="Sese J."/>
            <person name="O'Brien M.J."/>
            <person name="Copetti D."/>
            <person name="Mohd Noor M.I."/>
            <person name="Ong R.C."/>
            <person name="Putra M."/>
            <person name="Sireger I.Z."/>
            <person name="Indrioko S."/>
            <person name="Kosugi Y."/>
            <person name="Izuno A."/>
            <person name="Isagi Y."/>
            <person name="Lee S.L."/>
            <person name="Shimizu K.K."/>
        </authorList>
    </citation>
    <scope>NUCLEOTIDE SEQUENCE [LARGE SCALE GENOMIC DNA]</scope>
    <source>
        <strain evidence="1">214</strain>
    </source>
</reference>
<gene>
    <name evidence="1" type="ORF">SLEP1_g5163</name>
</gene>
<keyword evidence="2" id="KW-1185">Reference proteome</keyword>
<comment type="caution">
    <text evidence="1">The sequence shown here is derived from an EMBL/GenBank/DDBJ whole genome shotgun (WGS) entry which is preliminary data.</text>
</comment>